<evidence type="ECO:0000313" key="2">
    <source>
        <dbReference type="Proteomes" id="UP000010467"/>
    </source>
</evidence>
<reference evidence="2" key="1">
    <citation type="submission" date="2012-03" db="EMBL/GenBank/DDBJ databases">
        <title>Complete sequence of plasmid 1 of Deinococcus peraridilitoris DSM 19664.</title>
        <authorList>
            <person name="Lucas S."/>
            <person name="Copeland A."/>
            <person name="Lapidus A."/>
            <person name="Glavina del Rio T."/>
            <person name="Dalin E."/>
            <person name="Tice H."/>
            <person name="Bruce D."/>
            <person name="Goodwin L."/>
            <person name="Pitluck S."/>
            <person name="Peters L."/>
            <person name="Mikhailova N."/>
            <person name="Lu M."/>
            <person name="Kyrpides N."/>
            <person name="Mavromatis K."/>
            <person name="Ivanova N."/>
            <person name="Brettin T."/>
            <person name="Detter J.C."/>
            <person name="Han C."/>
            <person name="Larimer F."/>
            <person name="Land M."/>
            <person name="Hauser L."/>
            <person name="Markowitz V."/>
            <person name="Cheng J.-F."/>
            <person name="Hugenholtz P."/>
            <person name="Woyke T."/>
            <person name="Wu D."/>
            <person name="Pukall R."/>
            <person name="Steenblock K."/>
            <person name="Brambilla E."/>
            <person name="Klenk H.-P."/>
            <person name="Eisen J.A."/>
        </authorList>
    </citation>
    <scope>NUCLEOTIDE SEQUENCE [LARGE SCALE GENOMIC DNA]</scope>
    <source>
        <strain evidence="2">DSM 19664 / LMG 22246 / CIP 109416 / KR-200</strain>
        <plasmid evidence="2">Plasmid pDEIPE01</plasmid>
    </source>
</reference>
<dbReference type="AlphaFoldDB" id="L0A850"/>
<dbReference type="EMBL" id="CP003383">
    <property type="protein sequence ID" value="AFZ69362.1"/>
    <property type="molecule type" value="Genomic_DNA"/>
</dbReference>
<protein>
    <submittedName>
        <fullName evidence="1">Uncharacterized protein</fullName>
    </submittedName>
</protein>
<evidence type="ECO:0000313" key="1">
    <source>
        <dbReference type="EMBL" id="AFZ69362.1"/>
    </source>
</evidence>
<sequence>MTSSGTSNSTPGVRALTITDKPAAYTSLETPPKVAFLS</sequence>
<dbReference type="PATRIC" id="fig|937777.3.peg.3974"/>
<dbReference type="Proteomes" id="UP000010467">
    <property type="component" value="Plasmid pDEIPE01"/>
</dbReference>
<dbReference type="HOGENOM" id="CLU_3327139_0_0_0"/>
<gene>
    <name evidence="1" type="ordered locus">Deipe_3958</name>
</gene>
<organism evidence="1 2">
    <name type="scientific">Deinococcus peraridilitoris (strain DSM 19664 / LMG 22246 / CIP 109416 / KR-200)</name>
    <dbReference type="NCBI Taxonomy" id="937777"/>
    <lineage>
        <taxon>Bacteria</taxon>
        <taxon>Thermotogati</taxon>
        <taxon>Deinococcota</taxon>
        <taxon>Deinococci</taxon>
        <taxon>Deinococcales</taxon>
        <taxon>Deinococcaceae</taxon>
        <taxon>Deinococcus</taxon>
    </lineage>
</organism>
<keyword evidence="1" id="KW-0614">Plasmid</keyword>
<proteinExistence type="predicted"/>
<geneLocation type="plasmid" evidence="1 2">
    <name>pDEIPE01</name>
</geneLocation>
<keyword evidence="2" id="KW-1185">Reference proteome</keyword>
<name>L0A850_DEIPD</name>
<dbReference type="KEGG" id="dpd:Deipe_3958"/>
<accession>L0A850</accession>